<evidence type="ECO:0000256" key="3">
    <source>
        <dbReference type="RuleBase" id="RU361235"/>
    </source>
</evidence>
<accession>A0AAD1TD06</accession>
<dbReference type="AlphaFoldDB" id="A0AAD1TD06"/>
<dbReference type="Proteomes" id="UP001295444">
    <property type="component" value="Chromosome 12"/>
</dbReference>
<gene>
    <name evidence="5" type="ORF">PECUL_23A005695</name>
</gene>
<evidence type="ECO:0000256" key="1">
    <source>
        <dbReference type="ARBA" id="ARBA00005964"/>
    </source>
</evidence>
<dbReference type="EC" id="3.1.1.-" evidence="3"/>
<dbReference type="PROSITE" id="PS00122">
    <property type="entry name" value="CARBOXYLESTERASE_B_1"/>
    <property type="match status" value="1"/>
</dbReference>
<dbReference type="InterPro" id="IPR002018">
    <property type="entry name" value="CarbesteraseB"/>
</dbReference>
<dbReference type="SUPFAM" id="SSF53474">
    <property type="entry name" value="alpha/beta-Hydrolases"/>
    <property type="match status" value="1"/>
</dbReference>
<dbReference type="InterPro" id="IPR029058">
    <property type="entry name" value="AB_hydrolase_fold"/>
</dbReference>
<keyword evidence="2 3" id="KW-0378">Hydrolase</keyword>
<reference evidence="5" key="1">
    <citation type="submission" date="2022-03" db="EMBL/GenBank/DDBJ databases">
        <authorList>
            <person name="Alioto T."/>
            <person name="Alioto T."/>
            <person name="Gomez Garrido J."/>
        </authorList>
    </citation>
    <scope>NUCLEOTIDE SEQUENCE</scope>
</reference>
<sequence>MLGKPTHYLYNKRAQYELDIRVGIDCHNNSRPLVDTKYGKLLGKTNSVKATDRQVHVFLGIPFAKPPVGELRFAPPQSPEPWSDIRDASQRPPMCIQSMASLDDLKKYFLGDFPPPRLSEDCLILNIYTPADRVQNSLLTVMVFIHGGAFIIGGANMFDGSALSAYENIVVVSIQYRLGILGFFSTGKKEAPGNYGYLDQVAALQWVQENIKDFGGDPLSVTLFGESAGAVSVAAQVVSPLSKGLFHRAITESGTAMMPAVFAKNQKELLIFQLLVAKASGCHLVPIVSCLKKKTAEELLEISNAMDFIPLPARVDGVLFPKLPEELWACKEVNDVALMTGVN</sequence>
<name>A0AAD1TD06_PELCU</name>
<organism evidence="5 6">
    <name type="scientific">Pelobates cultripes</name>
    <name type="common">Western spadefoot toad</name>
    <dbReference type="NCBI Taxonomy" id="61616"/>
    <lineage>
        <taxon>Eukaryota</taxon>
        <taxon>Metazoa</taxon>
        <taxon>Chordata</taxon>
        <taxon>Craniata</taxon>
        <taxon>Vertebrata</taxon>
        <taxon>Euteleostomi</taxon>
        <taxon>Amphibia</taxon>
        <taxon>Batrachia</taxon>
        <taxon>Anura</taxon>
        <taxon>Pelobatoidea</taxon>
        <taxon>Pelobatidae</taxon>
        <taxon>Pelobates</taxon>
    </lineage>
</organism>
<dbReference type="PANTHER" id="PTHR11559">
    <property type="entry name" value="CARBOXYLESTERASE"/>
    <property type="match status" value="1"/>
</dbReference>
<proteinExistence type="inferred from homology"/>
<keyword evidence="6" id="KW-1185">Reference proteome</keyword>
<evidence type="ECO:0000256" key="2">
    <source>
        <dbReference type="ARBA" id="ARBA00022801"/>
    </source>
</evidence>
<dbReference type="InterPro" id="IPR050309">
    <property type="entry name" value="Type-B_Carboxylest/Lipase"/>
</dbReference>
<dbReference type="Pfam" id="PF00135">
    <property type="entry name" value="COesterase"/>
    <property type="match status" value="1"/>
</dbReference>
<dbReference type="GO" id="GO:0016787">
    <property type="term" value="F:hydrolase activity"/>
    <property type="evidence" value="ECO:0007669"/>
    <property type="project" value="UniProtKB-KW"/>
</dbReference>
<protein>
    <recommendedName>
        <fullName evidence="3">Carboxylic ester hydrolase</fullName>
        <ecNumber evidence="3">3.1.1.-</ecNumber>
    </recommendedName>
</protein>
<evidence type="ECO:0000313" key="6">
    <source>
        <dbReference type="Proteomes" id="UP001295444"/>
    </source>
</evidence>
<dbReference type="EMBL" id="OW240923">
    <property type="protein sequence ID" value="CAH2324158.1"/>
    <property type="molecule type" value="Genomic_DNA"/>
</dbReference>
<dbReference type="InterPro" id="IPR019826">
    <property type="entry name" value="Carboxylesterase_B_AS"/>
</dbReference>
<comment type="similarity">
    <text evidence="1 3">Belongs to the type-B carboxylesterase/lipase family.</text>
</comment>
<evidence type="ECO:0000259" key="4">
    <source>
        <dbReference type="Pfam" id="PF00135"/>
    </source>
</evidence>
<evidence type="ECO:0000313" key="5">
    <source>
        <dbReference type="EMBL" id="CAH2324158.1"/>
    </source>
</evidence>
<feature type="domain" description="Carboxylesterase type B" evidence="4">
    <location>
        <begin position="31"/>
        <end position="343"/>
    </location>
</feature>
<dbReference type="Gene3D" id="3.40.50.1820">
    <property type="entry name" value="alpha/beta hydrolase"/>
    <property type="match status" value="1"/>
</dbReference>